<evidence type="ECO:0000256" key="4">
    <source>
        <dbReference type="ARBA" id="ARBA00022786"/>
    </source>
</evidence>
<dbReference type="InterPro" id="IPR022099">
    <property type="entry name" value="DUF3638"/>
</dbReference>
<keyword evidence="6" id="KW-0788">Thiol protease</keyword>
<keyword evidence="4" id="KW-0833">Ubl conjugation pathway</keyword>
<reference evidence="10" key="1">
    <citation type="submission" date="2020-01" db="EMBL/GenBank/DDBJ databases">
        <authorList>
            <consortium name="DOE Joint Genome Institute"/>
            <person name="Haridas S."/>
            <person name="Albert R."/>
            <person name="Binder M."/>
            <person name="Bloem J."/>
            <person name="Labutti K."/>
            <person name="Salamov A."/>
            <person name="Andreopoulos B."/>
            <person name="Baker S.E."/>
            <person name="Barry K."/>
            <person name="Bills G."/>
            <person name="Bluhm B.H."/>
            <person name="Cannon C."/>
            <person name="Castanera R."/>
            <person name="Culley D.E."/>
            <person name="Daum C."/>
            <person name="Ezra D."/>
            <person name="Gonzalez J.B."/>
            <person name="Henrissat B."/>
            <person name="Kuo A."/>
            <person name="Liang C."/>
            <person name="Lipzen A."/>
            <person name="Lutzoni F."/>
            <person name="Magnuson J."/>
            <person name="Mondo S."/>
            <person name="Nolan M."/>
            <person name="Ohm R."/>
            <person name="Pangilinan J."/>
            <person name="Park H.-J."/>
            <person name="Ramirez L."/>
            <person name="Alfaro M."/>
            <person name="Sun H."/>
            <person name="Tritt A."/>
            <person name="Yoshinaga Y."/>
            <person name="Zwiers L.-H."/>
            <person name="Turgeon B.G."/>
            <person name="Goodwin S.B."/>
            <person name="Spatafora J.W."/>
            <person name="Crous P.W."/>
            <person name="Grigoriev I.V."/>
        </authorList>
    </citation>
    <scope>NUCLEOTIDE SEQUENCE</scope>
    <source>
        <strain evidence="10">IPT5</strain>
    </source>
</reference>
<protein>
    <recommendedName>
        <fullName evidence="2">ubiquitinyl hydrolase 1</fullName>
        <ecNumber evidence="2">3.4.19.12</ecNumber>
    </recommendedName>
</protein>
<evidence type="ECO:0000259" key="8">
    <source>
        <dbReference type="Pfam" id="PF12340"/>
    </source>
</evidence>
<evidence type="ECO:0000256" key="1">
    <source>
        <dbReference type="ARBA" id="ARBA00000707"/>
    </source>
</evidence>
<dbReference type="GO" id="GO:0004843">
    <property type="term" value="F:cysteine-type deubiquitinase activity"/>
    <property type="evidence" value="ECO:0007669"/>
    <property type="project" value="UniProtKB-EC"/>
</dbReference>
<evidence type="ECO:0000313" key="10">
    <source>
        <dbReference type="EMBL" id="KAF2848356.1"/>
    </source>
</evidence>
<dbReference type="InterPro" id="IPR046541">
    <property type="entry name" value="DUF6606"/>
</dbReference>
<dbReference type="PANTHER" id="PTHR13367:SF32">
    <property type="entry name" value="DUF6606 DOMAIN-CONTAINING PROTEIN"/>
    <property type="match status" value="1"/>
</dbReference>
<keyword evidence="11" id="KW-1185">Reference proteome</keyword>
<dbReference type="EC" id="3.4.19.12" evidence="2"/>
<dbReference type="GO" id="GO:0006508">
    <property type="term" value="P:proteolysis"/>
    <property type="evidence" value="ECO:0007669"/>
    <property type="project" value="UniProtKB-KW"/>
</dbReference>
<evidence type="ECO:0000256" key="6">
    <source>
        <dbReference type="ARBA" id="ARBA00022807"/>
    </source>
</evidence>
<evidence type="ECO:0000256" key="2">
    <source>
        <dbReference type="ARBA" id="ARBA00012759"/>
    </source>
</evidence>
<dbReference type="OrthoDB" id="3182339at2759"/>
<dbReference type="Pfam" id="PF12340">
    <property type="entry name" value="DUF3638"/>
    <property type="match status" value="2"/>
</dbReference>
<feature type="domain" description="DUF6606" evidence="9">
    <location>
        <begin position="63"/>
        <end position="208"/>
    </location>
</feature>
<keyword evidence="5" id="KW-0378">Hydrolase</keyword>
<dbReference type="InterPro" id="IPR051346">
    <property type="entry name" value="OTU_Deubiquitinase"/>
</dbReference>
<feature type="compositionally biased region" description="Acidic residues" evidence="7">
    <location>
        <begin position="1946"/>
        <end position="1978"/>
    </location>
</feature>
<name>A0A6A7AYI6_9PLEO</name>
<feature type="region of interest" description="Disordered" evidence="7">
    <location>
        <begin position="1943"/>
        <end position="1987"/>
    </location>
</feature>
<dbReference type="PANTHER" id="PTHR13367">
    <property type="entry name" value="UBIQUITIN THIOESTERASE"/>
    <property type="match status" value="1"/>
</dbReference>
<sequence length="1987" mass="226155">MSSTGQLPFLEQLVAHITLPRKLPGREDSNILRIEEAISTRILDAAVAQAHVGTHADTDSASDQRRVIFEAFETSATSEKVLASLDALLWDFPGCAVSIPWTIFSTNSFQQALAIFIEQASTERVSKFCAVTRKASATISEIRDTSDPALISRLLMTILEGNGTAESVPVLRKRVRDSVAFYNARKPWRWSAFYLTLRVAVQRYFYRRLGPTALRGSFELTLRSIGAYLRANWQNRLHMFEPILPALRLQAYDTEFTLRLVNSGSKLRNKAMVASFPLLEEYHPGFDADILYPIQLLTAVDMQRAQDVRVYLSQRYRSRSGMDSKTIFDDPADDCFAVQYYERFDVEDKLLDMRLEIEDIAAEQHNAKIDEWTVKSETHEKIIERRNETECVYDTVRNGHGLTEYRHRKPCAWHNLNTEAKNMRINRNGLLESQRLASILTKSQDAGTWHGLRSKIVIQSIANHRHKSILIPMGPIKLSPERRYYPKELKCMETVAWRPELTVYMQDDRYLPVVTKIFRRSSHLSRFSQDQQPLQSRDLPASDSHLAKRSLNLFNISKLSTETSRYISRDTQTSELSRKNILMVIKQLLVWQPIALEEPTISSLLHDAHFIGGYDKYFRKTLLADQIGVDIKAEWGALAQKALDCSIENRFGLIFLFSTMAFSEDVNLALIRILISFAMIPELRSLATPQHPGYHHFRVDGAPRSPYLVSLLDKAGMSLQTGLGKRSQLAIAQESHEAAVESDCTLLAESIREQWPNPNIDRKKLYIVDSNNVDIARALANVEPEWERLTRNHELALYIEKVQAILWRYAARLPPSANPGKVDLDGDIVASPVVRYPVRIKQCDHMLLSDILQGIVQPPMASSNLLSPGVLAWSRSSALVARRIDTRGPSAGVRNPQRIKSNYQKTHRYRDHGLKGVNTQSPEIEKLRLIAAGLKDPTSFVQYRYAKELETSIDALERHLANNDERTHAVYPRVGLDEIRLAKDRVSAVANHVRGSLQAMNPQAKWLQLVDLWPRTTMVELLSQLRTTSGTIFGKGAKEALAELGLAITQWQRLLRIQDAQKRKKKQQEQDEWANGGHTNWDVLDYPDWLLIEIDGDHLLRKEQIQVALATMSPESGQNSVLQLLMGKGKTSCILLLQAKLGGLANRDILHIPFSRKTPTNPKLMELYGKMQVHTRDRCGVMLALPEHILSFKLSGIQQLCDNQLEKASTMIQIQNWLDQHARDVLDECDVSLAIKTQLIYPSGTQSTVDGHPMRWQVAQNLLHLVKDHVLAVQNRYLHSIEIVKRGVDGFPLVYFLRKDAEDYLLELLVTIICKGQTPSILPCAEYPAAITAGIKAYVSSSTTEDTRQLQDLYLAVRSNAYLVDFYLNNFVFPKYAKTFKLKLQASGWNLFPSLTSQDRGCRVTGFSGTTDSRHQLPMLIKQANLPQLAHTNAEVPFYLLATRNSSYVRMAHPLSGKRWTELDLLHRLANPPQYEQFTVSPLGKIRILIHAGAQILEHSNEDLAKSWLEGQTQSITFFSPLEVHQGILDRLQVNQNYQPHSGDVLRWVFSQTCDAIEQLEPSFFAQTAQYMQQEQARTEHPSYLRNSEARQAFLEAVRTKESLSLKQLYEPKRHRGPSRTAVKWTGALQKIATQLQHRKDHFQDRGTAVHASALEEVEIEQEREAEREVEVEVENVREVQQGIRLTVLSVKRLHEDIEHFAFFGRLVAGSDAYQPMFAVLARTALGLKHGVNVSMKSKLWISAQFSRTVETYTPTDNYLRTPHWVLWSSVNQHALVVSPEEADELIPLLRGHERAANINAHLISYSAPVTRRELHFNHLDYHTTPPLPADYVAPVWLTVELGIFAGRLYLEWHEYYELLGYLGLDKNLSVHEDKQAFAKKPLTFLHEWLALRRKGQDFEHTPMGFVTTGKPLTQNHPFFRSFTDSTDSGIRTQVARHFAARGEEAVDGEDDGDQDDDDFVPVEQPVDDSEESEDDREFFDAVEAAE</sequence>
<dbReference type="EMBL" id="MU006318">
    <property type="protein sequence ID" value="KAF2848356.1"/>
    <property type="molecule type" value="Genomic_DNA"/>
</dbReference>
<evidence type="ECO:0000313" key="11">
    <source>
        <dbReference type="Proteomes" id="UP000799423"/>
    </source>
</evidence>
<feature type="domain" description="DUF3638" evidence="8">
    <location>
        <begin position="1136"/>
        <end position="1273"/>
    </location>
</feature>
<comment type="catalytic activity">
    <reaction evidence="1">
        <text>Thiol-dependent hydrolysis of ester, thioester, amide, peptide and isopeptide bonds formed by the C-terminal Gly of ubiquitin (a 76-residue protein attached to proteins as an intracellular targeting signal).</text>
        <dbReference type="EC" id="3.4.19.12"/>
    </reaction>
</comment>
<gene>
    <name evidence="10" type="ORF">T440DRAFT_509489</name>
</gene>
<keyword evidence="3" id="KW-0645">Protease</keyword>
<evidence type="ECO:0000256" key="3">
    <source>
        <dbReference type="ARBA" id="ARBA00022670"/>
    </source>
</evidence>
<dbReference type="Proteomes" id="UP000799423">
    <property type="component" value="Unassembled WGS sequence"/>
</dbReference>
<organism evidence="10 11">
    <name type="scientific">Plenodomus tracheiphilus IPT5</name>
    <dbReference type="NCBI Taxonomy" id="1408161"/>
    <lineage>
        <taxon>Eukaryota</taxon>
        <taxon>Fungi</taxon>
        <taxon>Dikarya</taxon>
        <taxon>Ascomycota</taxon>
        <taxon>Pezizomycotina</taxon>
        <taxon>Dothideomycetes</taxon>
        <taxon>Pleosporomycetidae</taxon>
        <taxon>Pleosporales</taxon>
        <taxon>Pleosporineae</taxon>
        <taxon>Leptosphaeriaceae</taxon>
        <taxon>Plenodomus</taxon>
    </lineage>
</organism>
<evidence type="ECO:0000256" key="7">
    <source>
        <dbReference type="SAM" id="MobiDB-lite"/>
    </source>
</evidence>
<accession>A0A6A7AYI6</accession>
<dbReference type="Pfam" id="PF20255">
    <property type="entry name" value="DUF6606"/>
    <property type="match status" value="1"/>
</dbReference>
<feature type="domain" description="DUF3638" evidence="8">
    <location>
        <begin position="1078"/>
        <end position="1135"/>
    </location>
</feature>
<proteinExistence type="predicted"/>
<evidence type="ECO:0000259" key="9">
    <source>
        <dbReference type="Pfam" id="PF20255"/>
    </source>
</evidence>
<evidence type="ECO:0000256" key="5">
    <source>
        <dbReference type="ARBA" id="ARBA00022801"/>
    </source>
</evidence>